<feature type="transmembrane region" description="Helical" evidence="6">
    <location>
        <begin position="91"/>
        <end position="111"/>
    </location>
</feature>
<keyword evidence="3 6" id="KW-0187">Copper transport</keyword>
<evidence type="ECO:0000256" key="2">
    <source>
        <dbReference type="ARBA" id="ARBA00022692"/>
    </source>
</evidence>
<evidence type="ECO:0000256" key="1">
    <source>
        <dbReference type="ARBA" id="ARBA00006921"/>
    </source>
</evidence>
<dbReference type="Pfam" id="PF04145">
    <property type="entry name" value="Ctr"/>
    <property type="match status" value="2"/>
</dbReference>
<dbReference type="InterPro" id="IPR007274">
    <property type="entry name" value="Cop_transporter"/>
</dbReference>
<evidence type="ECO:0000256" key="6">
    <source>
        <dbReference type="RuleBase" id="RU367022"/>
    </source>
</evidence>
<keyword evidence="6" id="KW-0186">Copper</keyword>
<evidence type="ECO:0000256" key="8">
    <source>
        <dbReference type="SAM" id="SignalP"/>
    </source>
</evidence>
<dbReference type="Proteomes" id="UP000504609">
    <property type="component" value="Unplaced"/>
</dbReference>
<comment type="subcellular location">
    <subcellularLocation>
        <location evidence="6">Membrane</location>
        <topology evidence="6">Multi-pass membrane protein</topology>
    </subcellularLocation>
</comment>
<feature type="chain" id="PRO_5026879135" description="Copper transport protein" evidence="8">
    <location>
        <begin position="25"/>
        <end position="195"/>
    </location>
</feature>
<evidence type="ECO:0000256" key="3">
    <source>
        <dbReference type="ARBA" id="ARBA00022796"/>
    </source>
</evidence>
<keyword evidence="6" id="KW-0406">Ion transport</keyword>
<name>A0A6J1G9S4_CUCMO</name>
<keyword evidence="8" id="KW-0732">Signal</keyword>
<dbReference type="AlphaFoldDB" id="A0A6J1G9S4"/>
<evidence type="ECO:0000256" key="5">
    <source>
        <dbReference type="ARBA" id="ARBA00023136"/>
    </source>
</evidence>
<keyword evidence="2 6" id="KW-0812">Transmembrane</keyword>
<keyword evidence="4 6" id="KW-1133">Transmembrane helix</keyword>
<feature type="transmembrane region" description="Helical" evidence="6">
    <location>
        <begin position="123"/>
        <end position="145"/>
    </location>
</feature>
<feature type="signal peptide" evidence="8">
    <location>
        <begin position="1"/>
        <end position="24"/>
    </location>
</feature>
<proteinExistence type="inferred from homology"/>
<dbReference type="GeneID" id="111452254"/>
<reference evidence="10" key="1">
    <citation type="submission" date="2025-08" db="UniProtKB">
        <authorList>
            <consortium name="RefSeq"/>
        </authorList>
    </citation>
    <scope>IDENTIFICATION</scope>
    <source>
        <tissue evidence="10">Young leaves</tissue>
    </source>
</reference>
<evidence type="ECO:0000256" key="7">
    <source>
        <dbReference type="SAM" id="MobiDB-lite"/>
    </source>
</evidence>
<dbReference type="GO" id="GO:0005886">
    <property type="term" value="C:plasma membrane"/>
    <property type="evidence" value="ECO:0007669"/>
    <property type="project" value="TreeGrafter"/>
</dbReference>
<evidence type="ECO:0000256" key="4">
    <source>
        <dbReference type="ARBA" id="ARBA00022989"/>
    </source>
</evidence>
<organism evidence="9 10">
    <name type="scientific">Cucurbita moschata</name>
    <name type="common">Winter crookneck squash</name>
    <name type="synonym">Cucurbita pepo var. moschata</name>
    <dbReference type="NCBI Taxonomy" id="3662"/>
    <lineage>
        <taxon>Eukaryota</taxon>
        <taxon>Viridiplantae</taxon>
        <taxon>Streptophyta</taxon>
        <taxon>Embryophyta</taxon>
        <taxon>Tracheophyta</taxon>
        <taxon>Spermatophyta</taxon>
        <taxon>Magnoliopsida</taxon>
        <taxon>eudicotyledons</taxon>
        <taxon>Gunneridae</taxon>
        <taxon>Pentapetalae</taxon>
        <taxon>rosids</taxon>
        <taxon>fabids</taxon>
        <taxon>Cucurbitales</taxon>
        <taxon>Cucurbitaceae</taxon>
        <taxon>Cucurbiteae</taxon>
        <taxon>Cucurbita</taxon>
    </lineage>
</organism>
<evidence type="ECO:0000313" key="9">
    <source>
        <dbReference type="Proteomes" id="UP000504609"/>
    </source>
</evidence>
<dbReference type="RefSeq" id="XP_022948632.1">
    <property type="nucleotide sequence ID" value="XM_023092864.1"/>
</dbReference>
<dbReference type="GO" id="GO:0005375">
    <property type="term" value="F:copper ion transmembrane transporter activity"/>
    <property type="evidence" value="ECO:0007669"/>
    <property type="project" value="UniProtKB-UniRule"/>
</dbReference>
<protein>
    <recommendedName>
        <fullName evidence="6">Copper transport protein</fullName>
    </recommendedName>
</protein>
<dbReference type="KEGG" id="cmos:111452254"/>
<dbReference type="PANTHER" id="PTHR12483">
    <property type="entry name" value="SOLUTE CARRIER FAMILY 31 COPPER TRANSPORTERS"/>
    <property type="match status" value="1"/>
</dbReference>
<accession>A0A6J1G9S4</accession>
<gene>
    <name evidence="10" type="primary">LOC111452254</name>
</gene>
<keyword evidence="5 6" id="KW-0472">Membrane</keyword>
<feature type="transmembrane region" description="Helical" evidence="6">
    <location>
        <begin position="151"/>
        <end position="171"/>
    </location>
</feature>
<keyword evidence="6" id="KW-0813">Transport</keyword>
<evidence type="ECO:0000313" key="10">
    <source>
        <dbReference type="RefSeq" id="XP_022948632.1"/>
    </source>
</evidence>
<dbReference type="PANTHER" id="PTHR12483:SF24">
    <property type="entry name" value="COPPER TRANSPORTER 2-RELATED"/>
    <property type="match status" value="1"/>
</dbReference>
<sequence length="195" mass="21023">MKNTTKILILCLVISLSVSSKAKAHDVFPNHDGMHSDPPPPPMGPMSGGSDDDMHSHGMPSSSGMTMMHMTFFWGKNTQVLFSGWPGNQSGMYALALILVFLLAVSVEWLSRWRLMTEMGPRNFAAGIVQTAVHGVRIGIAYLVMLALMSFNGGVFIAAIAGHSFGFLIFGSRVMNNTKSKPYQQGTADLPSGVC</sequence>
<comment type="similarity">
    <text evidence="1 6">Belongs to the copper transporter (Ctr) (TC 1.A.56) family. SLC31A subfamily.</text>
</comment>
<keyword evidence="9" id="KW-1185">Reference proteome</keyword>
<feature type="region of interest" description="Disordered" evidence="7">
    <location>
        <begin position="30"/>
        <end position="58"/>
    </location>
</feature>